<protein>
    <recommendedName>
        <fullName evidence="1">Transposase Tc1-like domain-containing protein</fullName>
    </recommendedName>
</protein>
<feature type="domain" description="Transposase Tc1-like" evidence="1">
    <location>
        <begin position="24"/>
        <end position="80"/>
    </location>
</feature>
<gene>
    <name evidence="2" type="ORF">C7212DRAFT_203295</name>
</gene>
<proteinExistence type="predicted"/>
<dbReference type="GO" id="GO:0006313">
    <property type="term" value="P:DNA transposition"/>
    <property type="evidence" value="ECO:0007669"/>
    <property type="project" value="InterPro"/>
</dbReference>
<feature type="non-terminal residue" evidence="2">
    <location>
        <position position="1"/>
    </location>
</feature>
<accession>A0A317SKG1</accession>
<organism evidence="2 3">
    <name type="scientific">Tuber magnatum</name>
    <name type="common">white Piedmont truffle</name>
    <dbReference type="NCBI Taxonomy" id="42249"/>
    <lineage>
        <taxon>Eukaryota</taxon>
        <taxon>Fungi</taxon>
        <taxon>Dikarya</taxon>
        <taxon>Ascomycota</taxon>
        <taxon>Pezizomycotina</taxon>
        <taxon>Pezizomycetes</taxon>
        <taxon>Pezizales</taxon>
        <taxon>Tuberaceae</taxon>
        <taxon>Tuber</taxon>
    </lineage>
</organism>
<dbReference type="EMBL" id="PYWC01000055">
    <property type="protein sequence ID" value="PWW74905.1"/>
    <property type="molecule type" value="Genomic_DNA"/>
</dbReference>
<dbReference type="GO" id="GO:0003677">
    <property type="term" value="F:DNA binding"/>
    <property type="evidence" value="ECO:0007669"/>
    <property type="project" value="InterPro"/>
</dbReference>
<comment type="caution">
    <text evidence="2">The sequence shown here is derived from an EMBL/GenBank/DDBJ whole genome shotgun (WGS) entry which is preliminary data.</text>
</comment>
<dbReference type="InterPro" id="IPR002492">
    <property type="entry name" value="Transposase_Tc1-like"/>
</dbReference>
<evidence type="ECO:0000259" key="1">
    <source>
        <dbReference type="Pfam" id="PF01498"/>
    </source>
</evidence>
<sequence>GRPRRLDKHNIRRLIGRLRSRWEERKLCWRWLGQEVGLSVSGQTILRALSRYGYSRCKACKKPFINRQNQHEWMRYGCKHCQKPVDFWRKLMYSDKCFFNTSK</sequence>
<evidence type="ECO:0000313" key="2">
    <source>
        <dbReference type="EMBL" id="PWW74905.1"/>
    </source>
</evidence>
<dbReference type="Proteomes" id="UP000246991">
    <property type="component" value="Unassembled WGS sequence"/>
</dbReference>
<name>A0A317SKG1_9PEZI</name>
<dbReference type="AlphaFoldDB" id="A0A317SKG1"/>
<dbReference type="OrthoDB" id="3595825at2759"/>
<reference evidence="2 3" key="1">
    <citation type="submission" date="2018-03" db="EMBL/GenBank/DDBJ databases">
        <title>Genomes of Pezizomycetes fungi and the evolution of truffles.</title>
        <authorList>
            <person name="Murat C."/>
            <person name="Payen T."/>
            <person name="Noel B."/>
            <person name="Kuo A."/>
            <person name="Martin F.M."/>
        </authorList>
    </citation>
    <scope>NUCLEOTIDE SEQUENCE [LARGE SCALE GENOMIC DNA]</scope>
    <source>
        <strain evidence="2">091103-1</strain>
    </source>
</reference>
<dbReference type="GO" id="GO:0015074">
    <property type="term" value="P:DNA integration"/>
    <property type="evidence" value="ECO:0007669"/>
    <property type="project" value="InterPro"/>
</dbReference>
<keyword evidence="3" id="KW-1185">Reference proteome</keyword>
<dbReference type="Pfam" id="PF01498">
    <property type="entry name" value="HTH_Tnp_Tc3_2"/>
    <property type="match status" value="1"/>
</dbReference>
<dbReference type="STRING" id="42249.A0A317SKG1"/>
<evidence type="ECO:0000313" key="3">
    <source>
        <dbReference type="Proteomes" id="UP000246991"/>
    </source>
</evidence>